<sequence length="91" mass="9884">MANRPKQPLRQCRVQIAPLATQPLWTFAVKTSTTQLQRRTPGVDPSISGDFSDKGGEPSYDEVSELGNAHGGGARVKPSILCPIYLVESNF</sequence>
<evidence type="ECO:0000313" key="3">
    <source>
        <dbReference type="Proteomes" id="UP000030645"/>
    </source>
</evidence>
<evidence type="ECO:0000256" key="1">
    <source>
        <dbReference type="SAM" id="MobiDB-lite"/>
    </source>
</evidence>
<organism evidence="2 3">
    <name type="scientific">Morus notabilis</name>
    <dbReference type="NCBI Taxonomy" id="981085"/>
    <lineage>
        <taxon>Eukaryota</taxon>
        <taxon>Viridiplantae</taxon>
        <taxon>Streptophyta</taxon>
        <taxon>Embryophyta</taxon>
        <taxon>Tracheophyta</taxon>
        <taxon>Spermatophyta</taxon>
        <taxon>Magnoliopsida</taxon>
        <taxon>eudicotyledons</taxon>
        <taxon>Gunneridae</taxon>
        <taxon>Pentapetalae</taxon>
        <taxon>rosids</taxon>
        <taxon>fabids</taxon>
        <taxon>Rosales</taxon>
        <taxon>Moraceae</taxon>
        <taxon>Moreae</taxon>
        <taxon>Morus</taxon>
    </lineage>
</organism>
<dbReference type="Proteomes" id="UP000030645">
    <property type="component" value="Unassembled WGS sequence"/>
</dbReference>
<proteinExistence type="predicted"/>
<accession>W9RAM9</accession>
<name>W9RAM9_9ROSA</name>
<protein>
    <submittedName>
        <fullName evidence="2">Uncharacterized protein</fullName>
    </submittedName>
</protein>
<feature type="region of interest" description="Disordered" evidence="1">
    <location>
        <begin position="35"/>
        <end position="69"/>
    </location>
</feature>
<keyword evidence="3" id="KW-1185">Reference proteome</keyword>
<evidence type="ECO:0000313" key="2">
    <source>
        <dbReference type="EMBL" id="EXB80268.1"/>
    </source>
</evidence>
<reference evidence="3" key="1">
    <citation type="submission" date="2013-01" db="EMBL/GenBank/DDBJ databases">
        <title>Draft Genome Sequence of a Mulberry Tree, Morus notabilis C.K. Schneid.</title>
        <authorList>
            <person name="He N."/>
            <person name="Zhao S."/>
        </authorList>
    </citation>
    <scope>NUCLEOTIDE SEQUENCE</scope>
</reference>
<gene>
    <name evidence="2" type="ORF">L484_025122</name>
</gene>
<dbReference type="EMBL" id="KE344806">
    <property type="protein sequence ID" value="EXB80268.1"/>
    <property type="molecule type" value="Genomic_DNA"/>
</dbReference>
<dbReference type="AlphaFoldDB" id="W9RAM9"/>